<evidence type="ECO:0000256" key="1">
    <source>
        <dbReference type="SAM" id="Coils"/>
    </source>
</evidence>
<gene>
    <name evidence="2" type="ORF">ILYODFUR_019704</name>
</gene>
<reference evidence="2 3" key="1">
    <citation type="submission" date="2021-06" db="EMBL/GenBank/DDBJ databases">
        <authorList>
            <person name="Palmer J.M."/>
        </authorList>
    </citation>
    <scope>NUCLEOTIDE SEQUENCE [LARGE SCALE GENOMIC DNA]</scope>
    <source>
        <strain evidence="3">if_2019</strain>
        <tissue evidence="2">Muscle</tissue>
    </source>
</reference>
<evidence type="ECO:0000313" key="3">
    <source>
        <dbReference type="Proteomes" id="UP001482620"/>
    </source>
</evidence>
<feature type="coiled-coil region" evidence="1">
    <location>
        <begin position="61"/>
        <end position="99"/>
    </location>
</feature>
<evidence type="ECO:0000313" key="2">
    <source>
        <dbReference type="EMBL" id="MEQ2240889.1"/>
    </source>
</evidence>
<organism evidence="2 3">
    <name type="scientific">Ilyodon furcidens</name>
    <name type="common">goldbreast splitfin</name>
    <dbReference type="NCBI Taxonomy" id="33524"/>
    <lineage>
        <taxon>Eukaryota</taxon>
        <taxon>Metazoa</taxon>
        <taxon>Chordata</taxon>
        <taxon>Craniata</taxon>
        <taxon>Vertebrata</taxon>
        <taxon>Euteleostomi</taxon>
        <taxon>Actinopterygii</taxon>
        <taxon>Neopterygii</taxon>
        <taxon>Teleostei</taxon>
        <taxon>Neoteleostei</taxon>
        <taxon>Acanthomorphata</taxon>
        <taxon>Ovalentaria</taxon>
        <taxon>Atherinomorphae</taxon>
        <taxon>Cyprinodontiformes</taxon>
        <taxon>Goodeidae</taxon>
        <taxon>Ilyodon</taxon>
    </lineage>
</organism>
<accession>A0ABV0U6S5</accession>
<sequence length="229" mass="26202">MAQAEQIMKWLTEEGLAPESSKEAQLTFLWRTFLHARSCLDSVTKDLETSRLQHFAEMAEVRKSLEQIKILTEQKDVLAQEIQDENEQLRKQLLHLVSLQDAQINEVAKMLYQQGLTELIHSTPSEQVAYLLVERASLLEKNHDPGELTCDGDLESRLRTHTEPLNTSICPVSKRAGPKLFVSYGSNFLKSTQIKTDIKWHLFETNGFLSQSSVETLMHDNELLHWSVA</sequence>
<keyword evidence="1" id="KW-0175">Coiled coil</keyword>
<dbReference type="EMBL" id="JAHRIQ010059914">
    <property type="protein sequence ID" value="MEQ2240889.1"/>
    <property type="molecule type" value="Genomic_DNA"/>
</dbReference>
<dbReference type="PANTHER" id="PTHR34479:SF1">
    <property type="entry name" value="COILED-COIL DOMAIN-CONTAINING PROTEIN 30"/>
    <property type="match status" value="1"/>
</dbReference>
<keyword evidence="3" id="KW-1185">Reference proteome</keyword>
<proteinExistence type="predicted"/>
<dbReference type="PANTHER" id="PTHR34479">
    <property type="entry name" value="COILED-COIL DOMAIN-CONTAINING PROTEIN 30"/>
    <property type="match status" value="1"/>
</dbReference>
<name>A0ABV0U6S5_9TELE</name>
<protein>
    <submittedName>
        <fullName evidence="2">Uncharacterized protein</fullName>
    </submittedName>
</protein>
<dbReference type="InterPro" id="IPR052825">
    <property type="entry name" value="CCD-Prefoldin_beta-like"/>
</dbReference>
<comment type="caution">
    <text evidence="2">The sequence shown here is derived from an EMBL/GenBank/DDBJ whole genome shotgun (WGS) entry which is preliminary data.</text>
</comment>
<dbReference type="Proteomes" id="UP001482620">
    <property type="component" value="Unassembled WGS sequence"/>
</dbReference>